<dbReference type="RefSeq" id="WP_092334522.1">
    <property type="nucleotide sequence ID" value="NZ_FNCP01000018.1"/>
</dbReference>
<dbReference type="Proteomes" id="UP000198656">
    <property type="component" value="Unassembled WGS sequence"/>
</dbReference>
<keyword evidence="3" id="KW-1185">Reference proteome</keyword>
<dbReference type="EMBL" id="FNCP01000018">
    <property type="protein sequence ID" value="SDH75125.1"/>
    <property type="molecule type" value="Genomic_DNA"/>
</dbReference>
<dbReference type="OrthoDB" id="2887825at2"/>
<sequence>MVLPKISKALIFILISIFLSIGIFFLGTPWGYLEHRIKFHDYLEDRYKKEFAIKKISYTFMHGGLYSAEANDVNQPDISFYVGQNYRTKDIEDGYYYTMCHYQANADLAPILESLYPDSKYSIEVLPNDDDKSIFEGSEIPDYRKVTTIILGISLRNVAVTNENELNEVEKAYCLLKSLKDQKLALSNFSVHYKNKTMILNSQDIDLIHDVNDLKNHLDDYR</sequence>
<dbReference type="AlphaFoldDB" id="A0A1G8EYZ0"/>
<feature type="transmembrane region" description="Helical" evidence="1">
    <location>
        <begin position="9"/>
        <end position="33"/>
    </location>
</feature>
<name>A0A1G8EYZ0_9FIRM</name>
<evidence type="ECO:0000256" key="1">
    <source>
        <dbReference type="SAM" id="Phobius"/>
    </source>
</evidence>
<keyword evidence="1" id="KW-0472">Membrane</keyword>
<keyword evidence="1" id="KW-0812">Transmembrane</keyword>
<protein>
    <submittedName>
        <fullName evidence="2">Uncharacterized protein</fullName>
    </submittedName>
</protein>
<reference evidence="3" key="1">
    <citation type="submission" date="2016-10" db="EMBL/GenBank/DDBJ databases">
        <authorList>
            <person name="Varghese N."/>
            <person name="Submissions S."/>
        </authorList>
    </citation>
    <scope>NUCLEOTIDE SEQUENCE [LARGE SCALE GENOMIC DNA]</scope>
    <source>
        <strain evidence="3">DSM 8344</strain>
    </source>
</reference>
<accession>A0A1G8EYZ0</accession>
<proteinExistence type="predicted"/>
<keyword evidence="1" id="KW-1133">Transmembrane helix</keyword>
<gene>
    <name evidence="2" type="ORF">SAMN05443529_11846</name>
</gene>
<evidence type="ECO:0000313" key="3">
    <source>
        <dbReference type="Proteomes" id="UP000198656"/>
    </source>
</evidence>
<evidence type="ECO:0000313" key="2">
    <source>
        <dbReference type="EMBL" id="SDH75125.1"/>
    </source>
</evidence>
<organism evidence="2 3">
    <name type="scientific">Desulfosporosinus hippei DSM 8344</name>
    <dbReference type="NCBI Taxonomy" id="1121419"/>
    <lineage>
        <taxon>Bacteria</taxon>
        <taxon>Bacillati</taxon>
        <taxon>Bacillota</taxon>
        <taxon>Clostridia</taxon>
        <taxon>Eubacteriales</taxon>
        <taxon>Desulfitobacteriaceae</taxon>
        <taxon>Desulfosporosinus</taxon>
    </lineage>
</organism>